<dbReference type="SUPFAM" id="SSF103473">
    <property type="entry name" value="MFS general substrate transporter"/>
    <property type="match status" value="1"/>
</dbReference>
<dbReference type="RefSeq" id="XP_070914071.1">
    <property type="nucleotide sequence ID" value="XM_071057970.1"/>
</dbReference>
<feature type="transmembrane region" description="Helical" evidence="5">
    <location>
        <begin position="107"/>
        <end position="130"/>
    </location>
</feature>
<gene>
    <name evidence="6" type="ORF">MFIFM68171_02548</name>
</gene>
<evidence type="ECO:0000256" key="3">
    <source>
        <dbReference type="ARBA" id="ARBA00022989"/>
    </source>
</evidence>
<dbReference type="EMBL" id="BAAFSV010000001">
    <property type="protein sequence ID" value="GAB1312338.1"/>
    <property type="molecule type" value="Genomic_DNA"/>
</dbReference>
<comment type="caution">
    <text evidence="6">The sequence shown here is derived from an EMBL/GenBank/DDBJ whole genome shotgun (WGS) entry which is preliminary data.</text>
</comment>
<evidence type="ECO:0000256" key="5">
    <source>
        <dbReference type="SAM" id="Phobius"/>
    </source>
</evidence>
<keyword evidence="7" id="KW-1185">Reference proteome</keyword>
<dbReference type="GeneID" id="98173293"/>
<protein>
    <submittedName>
        <fullName evidence="6">Uncharacterized protein</fullName>
    </submittedName>
</protein>
<organism evidence="6 7">
    <name type="scientific">Madurella fahalii</name>
    <dbReference type="NCBI Taxonomy" id="1157608"/>
    <lineage>
        <taxon>Eukaryota</taxon>
        <taxon>Fungi</taxon>
        <taxon>Dikarya</taxon>
        <taxon>Ascomycota</taxon>
        <taxon>Pezizomycotina</taxon>
        <taxon>Sordariomycetes</taxon>
        <taxon>Sordariomycetidae</taxon>
        <taxon>Sordariales</taxon>
        <taxon>Sordariales incertae sedis</taxon>
        <taxon>Madurella</taxon>
    </lineage>
</organism>
<feature type="transmembrane region" description="Helical" evidence="5">
    <location>
        <begin position="150"/>
        <end position="170"/>
    </location>
</feature>
<comment type="subcellular location">
    <subcellularLocation>
        <location evidence="1">Membrane</location>
        <topology evidence="1">Multi-pass membrane protein</topology>
    </subcellularLocation>
</comment>
<feature type="transmembrane region" description="Helical" evidence="5">
    <location>
        <begin position="317"/>
        <end position="337"/>
    </location>
</feature>
<sequence>MLFTLGFGISIAIVPQTRIYEYIICRKYYNNSLEELPPVLDIFSRDGQSAFQHQSYRQPDQSRCKVPAIQNAINELFGWQTFFDGIPGLLLAMYYGSLADRIGRRLVLIMSLVGQVIGVAYILYICWVEVDMRLTWFSSIFSCIGGGNTVFTAAGMMIIADAVAVAHLFLCEHVCNCRRDAGAAAQRLAIWRCLLPRTLLSTFRASRCRYLFATSRFDSVFLLPSYLISFRATEHLITLAILLPLFDILLAKRYKASPPQKDLTLTRLSIVVITIGYAILVLSSGMVGILNGIGVWTLGTGFQASIKSLLSSMVDKAMVGTVFTTLSLIDTVGALLAGPIDALVMKQALSMEGV</sequence>
<dbReference type="Gene3D" id="1.20.1250.20">
    <property type="entry name" value="MFS general substrate transporter like domains"/>
    <property type="match status" value="1"/>
</dbReference>
<keyword evidence="4 5" id="KW-0472">Membrane</keyword>
<feature type="transmembrane region" description="Helical" evidence="5">
    <location>
        <begin position="76"/>
        <end position="95"/>
    </location>
</feature>
<dbReference type="PANTHER" id="PTHR23507:SF1">
    <property type="entry name" value="FI18259P1-RELATED"/>
    <property type="match status" value="1"/>
</dbReference>
<feature type="transmembrane region" description="Helical" evidence="5">
    <location>
        <begin position="271"/>
        <end position="297"/>
    </location>
</feature>
<evidence type="ECO:0000256" key="1">
    <source>
        <dbReference type="ARBA" id="ARBA00004141"/>
    </source>
</evidence>
<proteinExistence type="predicted"/>
<evidence type="ECO:0000313" key="7">
    <source>
        <dbReference type="Proteomes" id="UP001628179"/>
    </source>
</evidence>
<evidence type="ECO:0000256" key="2">
    <source>
        <dbReference type="ARBA" id="ARBA00022692"/>
    </source>
</evidence>
<accession>A0ABQ0G3J4</accession>
<evidence type="ECO:0000313" key="6">
    <source>
        <dbReference type="EMBL" id="GAB1312338.1"/>
    </source>
</evidence>
<name>A0ABQ0G3J4_9PEZI</name>
<evidence type="ECO:0000256" key="4">
    <source>
        <dbReference type="ARBA" id="ARBA00023136"/>
    </source>
</evidence>
<keyword evidence="3 5" id="KW-1133">Transmembrane helix</keyword>
<dbReference type="PANTHER" id="PTHR23507">
    <property type="entry name" value="ZGC:174356"/>
    <property type="match status" value="1"/>
</dbReference>
<reference evidence="6 7" key="1">
    <citation type="submission" date="2024-09" db="EMBL/GenBank/DDBJ databases">
        <title>Itraconazole resistance in Madurella fahalii resulting from another homologue of gene encoding cytochrome P450 14-alpha sterol demethylase (CYP51).</title>
        <authorList>
            <person name="Yoshioka I."/>
            <person name="Fahal A.H."/>
            <person name="Kaneko S."/>
            <person name="Yaguchi T."/>
        </authorList>
    </citation>
    <scope>NUCLEOTIDE SEQUENCE [LARGE SCALE GENOMIC DNA]</scope>
    <source>
        <strain evidence="6 7">IFM 68171</strain>
    </source>
</reference>
<dbReference type="Proteomes" id="UP001628179">
    <property type="component" value="Unassembled WGS sequence"/>
</dbReference>
<keyword evidence="2 5" id="KW-0812">Transmembrane</keyword>
<dbReference type="InterPro" id="IPR036259">
    <property type="entry name" value="MFS_trans_sf"/>
</dbReference>